<reference evidence="4 5" key="1">
    <citation type="submission" date="2014-08" db="EMBL/GenBank/DDBJ databases">
        <title>Porphyromonas cangingivalis strain:COT-109_OH1386 Genome sequencing.</title>
        <authorList>
            <person name="Wallis C."/>
            <person name="Deusch O."/>
            <person name="O'Flynn C."/>
            <person name="Davis I."/>
            <person name="Jospin G."/>
            <person name="Darling A.E."/>
            <person name="Coil D.A."/>
            <person name="Alexiev A."/>
            <person name="Horsfall A."/>
            <person name="Kirkwood N."/>
            <person name="Harris S."/>
            <person name="Eisen J.A."/>
        </authorList>
    </citation>
    <scope>NUCLEOTIDE SEQUENCE [LARGE SCALE GENOMIC DNA]</scope>
    <source>
        <strain evidence="5">COT-109 OH1386</strain>
    </source>
</reference>
<gene>
    <name evidence="3" type="primary">ispD</name>
    <name evidence="4" type="ORF">HQ35_05675</name>
</gene>
<evidence type="ECO:0000313" key="5">
    <source>
        <dbReference type="Proteomes" id="UP000030125"/>
    </source>
</evidence>
<dbReference type="OrthoDB" id="9806837at2"/>
<dbReference type="EC" id="2.7.7.60" evidence="3"/>
<dbReference type="PANTHER" id="PTHR32125">
    <property type="entry name" value="2-C-METHYL-D-ERYTHRITOL 4-PHOSPHATE CYTIDYLYLTRANSFERASE, CHLOROPLASTIC"/>
    <property type="match status" value="1"/>
</dbReference>
<dbReference type="Proteomes" id="UP000030125">
    <property type="component" value="Unassembled WGS sequence"/>
</dbReference>
<dbReference type="InterPro" id="IPR050088">
    <property type="entry name" value="IspD/TarI_cytidylyltransf_bact"/>
</dbReference>
<dbReference type="InterPro" id="IPR034683">
    <property type="entry name" value="IspD/TarI"/>
</dbReference>
<name>A0A0A2ER53_PORCN</name>
<comment type="catalytic activity">
    <reaction evidence="3">
        <text>2-C-methyl-D-erythritol 4-phosphate + CTP + H(+) = 4-CDP-2-C-methyl-D-erythritol + diphosphate</text>
        <dbReference type="Rhea" id="RHEA:13429"/>
        <dbReference type="ChEBI" id="CHEBI:15378"/>
        <dbReference type="ChEBI" id="CHEBI:33019"/>
        <dbReference type="ChEBI" id="CHEBI:37563"/>
        <dbReference type="ChEBI" id="CHEBI:57823"/>
        <dbReference type="ChEBI" id="CHEBI:58262"/>
        <dbReference type="EC" id="2.7.7.60"/>
    </reaction>
</comment>
<keyword evidence="1 3" id="KW-0808">Transferase</keyword>
<dbReference type="InterPro" id="IPR001228">
    <property type="entry name" value="IspD"/>
</dbReference>
<dbReference type="GO" id="GO:0019288">
    <property type="term" value="P:isopentenyl diphosphate biosynthetic process, methylerythritol 4-phosphate pathway"/>
    <property type="evidence" value="ECO:0007669"/>
    <property type="project" value="UniProtKB-UniRule"/>
</dbReference>
<dbReference type="InterPro" id="IPR029044">
    <property type="entry name" value="Nucleotide-diphossugar_trans"/>
</dbReference>
<comment type="similarity">
    <text evidence="3">Belongs to the IspD/TarI cytidylyltransferase family. IspD subfamily.</text>
</comment>
<dbReference type="FunFam" id="3.90.550.10:FF:000003">
    <property type="entry name" value="2-C-methyl-D-erythritol 4-phosphate cytidylyltransferase"/>
    <property type="match status" value="1"/>
</dbReference>
<feature type="site" description="Positions MEP for the nucleophilic attack" evidence="3">
    <location>
        <position position="152"/>
    </location>
</feature>
<dbReference type="CDD" id="cd02516">
    <property type="entry name" value="CDP-ME_synthetase"/>
    <property type="match status" value="1"/>
</dbReference>
<accession>A0A0A2ER53</accession>
<proteinExistence type="inferred from homology"/>
<dbReference type="SUPFAM" id="SSF53448">
    <property type="entry name" value="Nucleotide-diphospho-sugar transferases"/>
    <property type="match status" value="1"/>
</dbReference>
<dbReference type="eggNOG" id="COG1211">
    <property type="taxonomic scope" value="Bacteria"/>
</dbReference>
<dbReference type="RefSeq" id="WP_036851681.1">
    <property type="nucleotide sequence ID" value="NZ_JQJD01000043.1"/>
</dbReference>
<comment type="pathway">
    <text evidence="3">Isoprenoid biosynthesis; isopentenyl diphosphate biosynthesis via DXP pathway; isopentenyl diphosphate from 1-deoxy-D-xylulose 5-phosphate: step 2/6.</text>
</comment>
<evidence type="ECO:0000256" key="3">
    <source>
        <dbReference type="HAMAP-Rule" id="MF_00108"/>
    </source>
</evidence>
<organism evidence="4 5">
    <name type="scientific">Porphyromonas cangingivalis</name>
    <dbReference type="NCBI Taxonomy" id="36874"/>
    <lineage>
        <taxon>Bacteria</taxon>
        <taxon>Pseudomonadati</taxon>
        <taxon>Bacteroidota</taxon>
        <taxon>Bacteroidia</taxon>
        <taxon>Bacteroidales</taxon>
        <taxon>Porphyromonadaceae</taxon>
        <taxon>Porphyromonas</taxon>
    </lineage>
</organism>
<dbReference type="EMBL" id="JQJD01000043">
    <property type="protein sequence ID" value="KGN80192.1"/>
    <property type="molecule type" value="Genomic_DNA"/>
</dbReference>
<keyword evidence="2 3" id="KW-0548">Nucleotidyltransferase</keyword>
<feature type="site" description="Positions MEP for the nucleophilic attack" evidence="3">
    <location>
        <position position="211"/>
    </location>
</feature>
<sequence>MKRGCVIVAGGKGLRMGGDIPKQYMEIGDLPILMRTVQALKAYDSEMLISIAVPKDDIAYVDELRRRYLSNHGAVLIVRGGETRTDSVHQGLMAMPDDVVRVGVHDGVRPFVSPEMLARLFETNEPSVIPIIPCTDSVRLKGEDDSYRPLDRSLIGLVQTPQVFDAETLRRAYRSYDEQRDKATFTDDASLVEGLLGITPKTVEGDELNIKITTPKDMILGAWIASIRDGA</sequence>
<feature type="site" description="Transition state stabilizer" evidence="3">
    <location>
        <position position="15"/>
    </location>
</feature>
<evidence type="ECO:0000313" key="4">
    <source>
        <dbReference type="EMBL" id="KGN80192.1"/>
    </source>
</evidence>
<dbReference type="HAMAP" id="MF_00108">
    <property type="entry name" value="IspD"/>
    <property type="match status" value="1"/>
</dbReference>
<evidence type="ECO:0000256" key="1">
    <source>
        <dbReference type="ARBA" id="ARBA00022679"/>
    </source>
</evidence>
<protein>
    <recommendedName>
        <fullName evidence="3">2-C-methyl-D-erythritol 4-phosphate cytidylyltransferase</fullName>
        <ecNumber evidence="3">2.7.7.60</ecNumber>
    </recommendedName>
    <alternativeName>
        <fullName evidence="3">4-diphosphocytidyl-2C-methyl-D-erythritol synthase</fullName>
    </alternativeName>
    <alternativeName>
        <fullName evidence="3">MEP cytidylyltransferase</fullName>
        <shortName evidence="3">MCT</shortName>
    </alternativeName>
</protein>
<dbReference type="AlphaFoldDB" id="A0A0A2ER53"/>
<dbReference type="Gene3D" id="3.90.550.10">
    <property type="entry name" value="Spore Coat Polysaccharide Biosynthesis Protein SpsA, Chain A"/>
    <property type="match status" value="1"/>
</dbReference>
<evidence type="ECO:0000256" key="2">
    <source>
        <dbReference type="ARBA" id="ARBA00022695"/>
    </source>
</evidence>
<dbReference type="PANTHER" id="PTHR32125:SF4">
    <property type="entry name" value="2-C-METHYL-D-ERYTHRITOL 4-PHOSPHATE CYTIDYLYLTRANSFERASE, CHLOROPLASTIC"/>
    <property type="match status" value="1"/>
</dbReference>
<comment type="caution">
    <text evidence="4">The sequence shown here is derived from an EMBL/GenBank/DDBJ whole genome shotgun (WGS) entry which is preliminary data.</text>
</comment>
<dbReference type="GO" id="GO:0050518">
    <property type="term" value="F:2-C-methyl-D-erythritol 4-phosphate cytidylyltransferase activity"/>
    <property type="evidence" value="ECO:0007669"/>
    <property type="project" value="UniProtKB-UniRule"/>
</dbReference>
<comment type="function">
    <text evidence="3">Catalyzes the formation of 4-diphosphocytidyl-2-C-methyl-D-erythritol from CTP and 2-C-methyl-D-erythritol 4-phosphate (MEP).</text>
</comment>
<dbReference type="Pfam" id="PF01128">
    <property type="entry name" value="IspD"/>
    <property type="match status" value="1"/>
</dbReference>
<feature type="site" description="Transition state stabilizer" evidence="3">
    <location>
        <position position="22"/>
    </location>
</feature>
<keyword evidence="5" id="KW-1185">Reference proteome</keyword>
<keyword evidence="3" id="KW-0414">Isoprene biosynthesis</keyword>
<dbReference type="UniPathway" id="UPA00056">
    <property type="reaction ID" value="UER00093"/>
</dbReference>
<dbReference type="STRING" id="36874.HQ34_00370"/>